<comment type="caution">
    <text evidence="10">The sequence shown here is derived from an EMBL/GenBank/DDBJ whole genome shotgun (WGS) entry which is preliminary data.</text>
</comment>
<evidence type="ECO:0000313" key="10">
    <source>
        <dbReference type="EMBL" id="KAJ8297499.1"/>
    </source>
</evidence>
<feature type="transmembrane region" description="Helical" evidence="9">
    <location>
        <begin position="194"/>
        <end position="217"/>
    </location>
</feature>
<evidence type="ECO:0000256" key="2">
    <source>
        <dbReference type="ARBA" id="ARBA00006459"/>
    </source>
</evidence>
<dbReference type="PANTHER" id="PTHR11616:SF321">
    <property type="entry name" value="SODIUM-DEPENDENT NUTRIENT AMINO ACID TRANSPORTER 1-RELATED"/>
    <property type="match status" value="1"/>
</dbReference>
<evidence type="ECO:0000256" key="1">
    <source>
        <dbReference type="ARBA" id="ARBA00004141"/>
    </source>
</evidence>
<keyword evidence="8" id="KW-0769">Symport</keyword>
<dbReference type="PROSITE" id="PS50267">
    <property type="entry name" value="NA_NEUROTRAN_SYMP_3"/>
    <property type="match status" value="2"/>
</dbReference>
<feature type="transmembrane region" description="Helical" evidence="9">
    <location>
        <begin position="679"/>
        <end position="699"/>
    </location>
</feature>
<gene>
    <name evidence="10" type="ORF">KUTeg_024030</name>
</gene>
<keyword evidence="7" id="KW-0325">Glycoprotein</keyword>
<reference evidence="10 11" key="1">
    <citation type="submission" date="2022-12" db="EMBL/GenBank/DDBJ databases">
        <title>Chromosome-level genome of Tegillarca granosa.</title>
        <authorList>
            <person name="Kim J."/>
        </authorList>
    </citation>
    <scope>NUCLEOTIDE SEQUENCE [LARGE SCALE GENOMIC DNA]</scope>
    <source>
        <strain evidence="10">Teg-2019</strain>
        <tissue evidence="10">Adductor muscle</tissue>
    </source>
</reference>
<dbReference type="Pfam" id="PF00209">
    <property type="entry name" value="SNF"/>
    <property type="match status" value="3"/>
</dbReference>
<evidence type="ECO:0000256" key="4">
    <source>
        <dbReference type="ARBA" id="ARBA00022692"/>
    </source>
</evidence>
<feature type="transmembrane region" description="Helical" evidence="9">
    <location>
        <begin position="753"/>
        <end position="773"/>
    </location>
</feature>
<feature type="transmembrane region" description="Helical" evidence="9">
    <location>
        <begin position="504"/>
        <end position="524"/>
    </location>
</feature>
<dbReference type="PRINTS" id="PR00176">
    <property type="entry name" value="NANEUSMPORT"/>
</dbReference>
<keyword evidence="6 9" id="KW-0472">Membrane</keyword>
<comment type="subcellular location">
    <subcellularLocation>
        <location evidence="1">Membrane</location>
        <topology evidence="1">Multi-pass membrane protein</topology>
    </subcellularLocation>
</comment>
<proteinExistence type="inferred from homology"/>
<feature type="transmembrane region" description="Helical" evidence="9">
    <location>
        <begin position="554"/>
        <end position="571"/>
    </location>
</feature>
<evidence type="ECO:0000256" key="5">
    <source>
        <dbReference type="ARBA" id="ARBA00022989"/>
    </source>
</evidence>
<dbReference type="Proteomes" id="UP001217089">
    <property type="component" value="Unassembled WGS sequence"/>
</dbReference>
<accession>A0ABQ9DW62</accession>
<dbReference type="SUPFAM" id="SSF161070">
    <property type="entry name" value="SNF-like"/>
    <property type="match status" value="3"/>
</dbReference>
<feature type="transmembrane region" description="Helical" evidence="9">
    <location>
        <begin position="294"/>
        <end position="314"/>
    </location>
</feature>
<feature type="transmembrane region" description="Helical" evidence="9">
    <location>
        <begin position="463"/>
        <end position="484"/>
    </location>
</feature>
<dbReference type="PROSITE" id="PS00610">
    <property type="entry name" value="NA_NEUROTRAN_SYMP_1"/>
    <property type="match status" value="2"/>
</dbReference>
<organism evidence="10 11">
    <name type="scientific">Tegillarca granosa</name>
    <name type="common">Malaysian cockle</name>
    <name type="synonym">Anadara granosa</name>
    <dbReference type="NCBI Taxonomy" id="220873"/>
    <lineage>
        <taxon>Eukaryota</taxon>
        <taxon>Metazoa</taxon>
        <taxon>Spiralia</taxon>
        <taxon>Lophotrochozoa</taxon>
        <taxon>Mollusca</taxon>
        <taxon>Bivalvia</taxon>
        <taxon>Autobranchia</taxon>
        <taxon>Pteriomorphia</taxon>
        <taxon>Arcoida</taxon>
        <taxon>Arcoidea</taxon>
        <taxon>Arcidae</taxon>
        <taxon>Tegillarca</taxon>
    </lineage>
</organism>
<feature type="transmembrane region" description="Helical" evidence="9">
    <location>
        <begin position="785"/>
        <end position="807"/>
    </location>
</feature>
<feature type="transmembrane region" description="Helical" evidence="9">
    <location>
        <begin position="62"/>
        <end position="89"/>
    </location>
</feature>
<sequence>MGNVWRFPYLVYRNGGGAFLIPYIIFLALVGLPVFFLELAFGQFASLGPLTIWRVNPLFKGVGYASIIMSALVAVYYNVVIAYALYYLFVSLVSFDGEVPWATCGNPWNTHLCRTNVAAITDDMNETLKLNLTLANMDYTCVNNTLYNIGLTDVDLTYNLTQTSNFTTCKNELKLPSDEYFSNYVLRLNEAQDFGHLGGITPKIALALLLAWLIVFFSLKQGVKSSGKVIYFIATFPYLVLVILLVRGVTLDGYMKGIKFYIIPKWATLLKPQVWIDAASQIFYSLGPAFGNSILVAIINCGTSIFAGFVIFSVMGYMATVTNQDVEDVTQQGPGLLFVAYPEGIARMPFPPIWAVLFFPNDCVTRLLKPAIISALADEFPHTLRRHKAWLTFFVCISLFGVGMALMTYGGIWVLTLMNDYSASYTLLFTCLMELVAINWVYGVKNFSKDIELMLGFRPNIYWVANWTVIAPILIVAILIFSGIKFAPSSYGSYQFPDWGQGIGFGMVALPLVFFFGAMLIQLCRYGGFKNAIKPLEVLGPSDTGGRETWSRKLDFILSTIGYAVGLGNLWRFPFLAFRNGGGAFLVPYVIMLTLIGLPIFYMELAIGQFASYGPTGIWKMNPLFKALFSTDFVTLNEKSNQTLQKYAHNDDVTIVIKVTFCVLGVGIAAVMISFMVSIYYNVIIAYGFFFLAVSFIYLDQNLPWANCKNSWNTKFCVDSVRPDINTMNETTKIQTVLSKYNKRTCPCPKNKVNRIYCFAYSFFFSLICKINTKSSAIIHCDDLFGLFCVFIFIFQNVDLNNMLFYIN</sequence>
<evidence type="ECO:0000256" key="8">
    <source>
        <dbReference type="RuleBase" id="RU003732"/>
    </source>
</evidence>
<evidence type="ECO:0000256" key="6">
    <source>
        <dbReference type="ARBA" id="ARBA00023136"/>
    </source>
</evidence>
<evidence type="ECO:0000256" key="9">
    <source>
        <dbReference type="SAM" id="Phobius"/>
    </source>
</evidence>
<comment type="similarity">
    <text evidence="2 8">Belongs to the sodium:neurotransmitter symporter (SNF) (TC 2.A.22) family.</text>
</comment>
<feature type="transmembrane region" description="Helical" evidence="9">
    <location>
        <begin position="390"/>
        <end position="415"/>
    </location>
</feature>
<evidence type="ECO:0000256" key="7">
    <source>
        <dbReference type="ARBA" id="ARBA00023180"/>
    </source>
</evidence>
<evidence type="ECO:0000313" key="11">
    <source>
        <dbReference type="Proteomes" id="UP001217089"/>
    </source>
</evidence>
<dbReference type="InterPro" id="IPR000175">
    <property type="entry name" value="Na/ntran_symport"/>
</dbReference>
<feature type="transmembrane region" description="Helical" evidence="9">
    <location>
        <begin position="583"/>
        <end position="602"/>
    </location>
</feature>
<protein>
    <recommendedName>
        <fullName evidence="8">Transporter</fullName>
    </recommendedName>
</protein>
<dbReference type="PANTHER" id="PTHR11616">
    <property type="entry name" value="SODIUM/CHLORIDE DEPENDENT TRANSPORTER"/>
    <property type="match status" value="1"/>
</dbReference>
<feature type="transmembrane region" description="Helical" evidence="9">
    <location>
        <begin position="655"/>
        <end position="673"/>
    </location>
</feature>
<keyword evidence="11" id="KW-1185">Reference proteome</keyword>
<feature type="transmembrane region" description="Helical" evidence="9">
    <location>
        <begin position="421"/>
        <end position="442"/>
    </location>
</feature>
<feature type="transmembrane region" description="Helical" evidence="9">
    <location>
        <begin position="20"/>
        <end position="41"/>
    </location>
</feature>
<keyword evidence="4 8" id="KW-0812">Transmembrane</keyword>
<keyword evidence="3 8" id="KW-0813">Transport</keyword>
<dbReference type="EMBL" id="JARBDR010000923">
    <property type="protein sequence ID" value="KAJ8297499.1"/>
    <property type="molecule type" value="Genomic_DNA"/>
</dbReference>
<feature type="transmembrane region" description="Helical" evidence="9">
    <location>
        <begin position="229"/>
        <end position="249"/>
    </location>
</feature>
<keyword evidence="5 9" id="KW-1133">Transmembrane helix</keyword>
<dbReference type="InterPro" id="IPR037272">
    <property type="entry name" value="SNS_sf"/>
</dbReference>
<evidence type="ECO:0000256" key="3">
    <source>
        <dbReference type="ARBA" id="ARBA00022448"/>
    </source>
</evidence>
<name>A0ABQ9DW62_TEGGR</name>